<accession>A0A4Y3PCB3</accession>
<dbReference type="Proteomes" id="UP000316882">
    <property type="component" value="Unassembled WGS sequence"/>
</dbReference>
<keyword evidence="2" id="KW-1185">Reference proteome</keyword>
<dbReference type="AlphaFoldDB" id="A0A4Y3PCB3"/>
<organism evidence="1 2">
    <name type="scientific">Brevibacillus parabrevis</name>
    <dbReference type="NCBI Taxonomy" id="54914"/>
    <lineage>
        <taxon>Bacteria</taxon>
        <taxon>Bacillati</taxon>
        <taxon>Bacillota</taxon>
        <taxon>Bacilli</taxon>
        <taxon>Bacillales</taxon>
        <taxon>Paenibacillaceae</taxon>
        <taxon>Brevibacillus</taxon>
    </lineage>
</organism>
<protein>
    <submittedName>
        <fullName evidence="1">Uncharacterized protein</fullName>
    </submittedName>
</protein>
<sequence length="67" mass="7881">MFNMYLDNEQFNLQINRFIQDYYEEDERASSDLQTIVPRLTDAETGGEQHCQAGACHLAFDEMKKFL</sequence>
<comment type="caution">
    <text evidence="1">The sequence shown here is derived from an EMBL/GenBank/DDBJ whole genome shotgun (WGS) entry which is preliminary data.</text>
</comment>
<reference evidence="1 2" key="1">
    <citation type="submission" date="2019-06" db="EMBL/GenBank/DDBJ databases">
        <title>Whole genome shotgun sequence of Brevibacillus parabrevis NBRC 12334.</title>
        <authorList>
            <person name="Hosoyama A."/>
            <person name="Uohara A."/>
            <person name="Ohji S."/>
            <person name="Ichikawa N."/>
        </authorList>
    </citation>
    <scope>NUCLEOTIDE SEQUENCE [LARGE SCALE GENOMIC DNA]</scope>
    <source>
        <strain evidence="1 2">NBRC 12334</strain>
    </source>
</reference>
<dbReference type="STRING" id="54914.AV540_01580"/>
<name>A0A4Y3PCB3_BREPA</name>
<evidence type="ECO:0000313" key="1">
    <source>
        <dbReference type="EMBL" id="GEB32042.1"/>
    </source>
</evidence>
<gene>
    <name evidence="1" type="ORF">BPA01_16220</name>
</gene>
<evidence type="ECO:0000313" key="2">
    <source>
        <dbReference type="Proteomes" id="UP000316882"/>
    </source>
</evidence>
<dbReference type="EMBL" id="BJMH01000006">
    <property type="protein sequence ID" value="GEB32042.1"/>
    <property type="molecule type" value="Genomic_DNA"/>
</dbReference>
<proteinExistence type="predicted"/>